<organism evidence="11">
    <name type="scientific">Leptospirillum ferriphilum</name>
    <dbReference type="NCBI Taxonomy" id="178606"/>
    <lineage>
        <taxon>Bacteria</taxon>
        <taxon>Pseudomonadati</taxon>
        <taxon>Nitrospirota</taxon>
        <taxon>Nitrospiria</taxon>
        <taxon>Nitrospirales</taxon>
        <taxon>Nitrospiraceae</taxon>
        <taxon>Leptospirillum</taxon>
    </lineage>
</organism>
<dbReference type="InterPro" id="IPR038418">
    <property type="entry name" value="6-PTP_synth/QueD_sf"/>
</dbReference>
<sequence>MFIVSVETTFAASHIIPDYPGLCSRLHGHNWTVAVSWSSEGLDPLGMALDFHEAENLLAPVIEELDHSHLNDHPFFKERPPTSEQVAFFIFGRLKEKMHSRNKPFSVRLDQVSVTEMAPFKAIYRETS</sequence>
<dbReference type="PIRSF" id="PIRSF006113">
    <property type="entry name" value="PTP_synth"/>
    <property type="match status" value="1"/>
</dbReference>
<comment type="cofactor">
    <cofactor evidence="8 10">
        <name>Zn(2+)</name>
        <dbReference type="ChEBI" id="CHEBI:29105"/>
    </cofactor>
    <text evidence="8 10">Binds 1 zinc ion per subunit.</text>
</comment>
<comment type="pathway">
    <text evidence="1 8">Purine metabolism; 7-cyano-7-deazaguanine biosynthesis.</text>
</comment>
<dbReference type="PANTHER" id="PTHR12589">
    <property type="entry name" value="PYRUVOYL TETRAHYDROBIOPTERIN SYNTHASE"/>
    <property type="match status" value="1"/>
</dbReference>
<evidence type="ECO:0000313" key="11">
    <source>
        <dbReference type="EMBL" id="HFT92964.1"/>
    </source>
</evidence>
<dbReference type="InterPro" id="IPR007115">
    <property type="entry name" value="6-PTP_synth/QueD"/>
</dbReference>
<dbReference type="EC" id="4.-.-.-" evidence="8"/>
<dbReference type="GO" id="GO:0008616">
    <property type="term" value="P:tRNA queuosine(34) biosynthetic process"/>
    <property type="evidence" value="ECO:0007669"/>
    <property type="project" value="UniProtKB-KW"/>
</dbReference>
<name>A0A7C3LWB9_9BACT</name>
<gene>
    <name evidence="11" type="ORF">ENX03_03280</name>
</gene>
<feature type="binding site" evidence="10">
    <location>
        <position position="29"/>
    </location>
    <ligand>
        <name>Zn(2+)</name>
        <dbReference type="ChEBI" id="CHEBI:29105"/>
    </ligand>
</feature>
<feature type="active site" description="Charge relay system" evidence="9">
    <location>
        <position position="116"/>
    </location>
</feature>
<dbReference type="Pfam" id="PF01242">
    <property type="entry name" value="PTPS"/>
    <property type="match status" value="1"/>
</dbReference>
<dbReference type="SUPFAM" id="SSF55620">
    <property type="entry name" value="Tetrahydrobiopterin biosynthesis enzymes-like"/>
    <property type="match status" value="1"/>
</dbReference>
<dbReference type="UniPathway" id="UPA00391"/>
<keyword evidence="5 8" id="KW-0862">Zinc</keyword>
<feature type="binding site" evidence="10">
    <location>
        <position position="14"/>
    </location>
    <ligand>
        <name>Zn(2+)</name>
        <dbReference type="ChEBI" id="CHEBI:29105"/>
    </ligand>
</feature>
<dbReference type="Gene3D" id="3.30.479.10">
    <property type="entry name" value="6-pyruvoyl tetrahydropterin synthase/QueD"/>
    <property type="match status" value="1"/>
</dbReference>
<evidence type="ECO:0000256" key="3">
    <source>
        <dbReference type="ARBA" id="ARBA00018141"/>
    </source>
</evidence>
<evidence type="ECO:0000256" key="1">
    <source>
        <dbReference type="ARBA" id="ARBA00005061"/>
    </source>
</evidence>
<feature type="active site" description="Charge relay system" evidence="9">
    <location>
        <position position="67"/>
    </location>
</feature>
<keyword evidence="8" id="KW-0671">Queuosine biosynthesis</keyword>
<accession>A0A7C3LWB9</accession>
<dbReference type="GO" id="GO:0046872">
    <property type="term" value="F:metal ion binding"/>
    <property type="evidence" value="ECO:0007669"/>
    <property type="project" value="UniProtKB-KW"/>
</dbReference>
<feature type="active site" description="Proton acceptor" evidence="9">
    <location>
        <position position="23"/>
    </location>
</feature>
<dbReference type="EMBL" id="DTMM01000069">
    <property type="protein sequence ID" value="HFT92964.1"/>
    <property type="molecule type" value="Genomic_DNA"/>
</dbReference>
<evidence type="ECO:0000256" key="10">
    <source>
        <dbReference type="PIRSR" id="PIRSR006113-2"/>
    </source>
</evidence>
<keyword evidence="4 8" id="KW-0479">Metal-binding</keyword>
<comment type="catalytic activity">
    <reaction evidence="7 8">
        <text>7,8-dihydroneopterin 3'-triphosphate + H2O = 6-carboxy-5,6,7,8-tetrahydropterin + triphosphate + acetaldehyde + 2 H(+)</text>
        <dbReference type="Rhea" id="RHEA:27966"/>
        <dbReference type="ChEBI" id="CHEBI:15343"/>
        <dbReference type="ChEBI" id="CHEBI:15377"/>
        <dbReference type="ChEBI" id="CHEBI:15378"/>
        <dbReference type="ChEBI" id="CHEBI:18036"/>
        <dbReference type="ChEBI" id="CHEBI:58462"/>
        <dbReference type="ChEBI" id="CHEBI:61032"/>
        <dbReference type="EC" id="4.1.2.50"/>
    </reaction>
</comment>
<protein>
    <recommendedName>
        <fullName evidence="3 8">6-carboxy-5,6,7,8-tetrahydropterin synthase</fullName>
        <ecNumber evidence="8">4.-.-.-</ecNumber>
    </recommendedName>
</protein>
<evidence type="ECO:0000256" key="9">
    <source>
        <dbReference type="PIRSR" id="PIRSR006113-1"/>
    </source>
</evidence>
<dbReference type="PANTHER" id="PTHR12589:SF7">
    <property type="entry name" value="6-PYRUVOYL TETRAHYDROBIOPTERIN SYNTHASE"/>
    <property type="match status" value="1"/>
</dbReference>
<comment type="caution">
    <text evidence="11">The sequence shown here is derived from an EMBL/GenBank/DDBJ whole genome shotgun (WGS) entry which is preliminary data.</text>
</comment>
<dbReference type="AlphaFoldDB" id="A0A7C3LWB9"/>
<proteinExistence type="inferred from homology"/>
<evidence type="ECO:0000256" key="7">
    <source>
        <dbReference type="ARBA" id="ARBA00048807"/>
    </source>
</evidence>
<dbReference type="GO" id="GO:0070497">
    <property type="term" value="F:6-carboxytetrahydropterin synthase activity"/>
    <property type="evidence" value="ECO:0007669"/>
    <property type="project" value="UniProtKB-EC"/>
</dbReference>
<evidence type="ECO:0000256" key="8">
    <source>
        <dbReference type="PIRNR" id="PIRNR006113"/>
    </source>
</evidence>
<feature type="binding site" evidence="10">
    <location>
        <position position="27"/>
    </location>
    <ligand>
        <name>Zn(2+)</name>
        <dbReference type="ChEBI" id="CHEBI:29105"/>
    </ligand>
</feature>
<evidence type="ECO:0000256" key="6">
    <source>
        <dbReference type="ARBA" id="ARBA00023239"/>
    </source>
</evidence>
<evidence type="ECO:0000256" key="2">
    <source>
        <dbReference type="ARBA" id="ARBA00008900"/>
    </source>
</evidence>
<evidence type="ECO:0000256" key="5">
    <source>
        <dbReference type="ARBA" id="ARBA00022833"/>
    </source>
</evidence>
<evidence type="ECO:0000256" key="4">
    <source>
        <dbReference type="ARBA" id="ARBA00022723"/>
    </source>
</evidence>
<keyword evidence="6 8" id="KW-0456">Lyase</keyword>
<reference evidence="11" key="1">
    <citation type="journal article" date="2020" name="mSystems">
        <title>Genome- and Community-Level Interaction Insights into Carbon Utilization and Element Cycling Functions of Hydrothermarchaeota in Hydrothermal Sediment.</title>
        <authorList>
            <person name="Zhou Z."/>
            <person name="Liu Y."/>
            <person name="Xu W."/>
            <person name="Pan J."/>
            <person name="Luo Z.H."/>
            <person name="Li M."/>
        </authorList>
    </citation>
    <scope>NUCLEOTIDE SEQUENCE [LARGE SCALE GENOMIC DNA]</scope>
    <source>
        <strain evidence="11">SpSt-902</strain>
    </source>
</reference>
<comment type="similarity">
    <text evidence="2 8">Belongs to the PTPS family. QueD subfamily.</text>
</comment>